<dbReference type="EMBL" id="BMVO01000004">
    <property type="protein sequence ID" value="GHA95826.1"/>
    <property type="molecule type" value="Genomic_DNA"/>
</dbReference>
<sequence>MTTPSTHGSRTPVVPDAGGRRARGDNGMSWDTGPEWGRPRHSDAVLLAAGMADLAAGAPGSVLGGLRGLLRRSDVADPAGEGQQEIKARGRLVLDRYASGPPAHLEVLARQVTARRSGAADVRMG</sequence>
<comment type="caution">
    <text evidence="2">The sequence shown here is derived from an EMBL/GenBank/DDBJ whole genome shotgun (WGS) entry which is preliminary data.</text>
</comment>
<proteinExistence type="predicted"/>
<accession>A0ABQ3DJ04</accession>
<evidence type="ECO:0000256" key="1">
    <source>
        <dbReference type="SAM" id="MobiDB-lite"/>
    </source>
</evidence>
<dbReference type="Proteomes" id="UP000599437">
    <property type="component" value="Unassembled WGS sequence"/>
</dbReference>
<gene>
    <name evidence="2" type="ORF">GCM10010346_17960</name>
</gene>
<name>A0ABQ3DJ04_9ACTN</name>
<keyword evidence="3" id="KW-1185">Reference proteome</keyword>
<reference evidence="3" key="1">
    <citation type="journal article" date="2019" name="Int. J. Syst. Evol. Microbiol.">
        <title>The Global Catalogue of Microorganisms (GCM) 10K type strain sequencing project: providing services to taxonomists for standard genome sequencing and annotation.</title>
        <authorList>
            <consortium name="The Broad Institute Genomics Platform"/>
            <consortium name="The Broad Institute Genome Sequencing Center for Infectious Disease"/>
            <person name="Wu L."/>
            <person name="Ma J."/>
        </authorList>
    </citation>
    <scope>NUCLEOTIDE SEQUENCE [LARGE SCALE GENOMIC DNA]</scope>
    <source>
        <strain evidence="3">JCM 4737</strain>
    </source>
</reference>
<evidence type="ECO:0000313" key="3">
    <source>
        <dbReference type="Proteomes" id="UP000599437"/>
    </source>
</evidence>
<evidence type="ECO:0008006" key="4">
    <source>
        <dbReference type="Google" id="ProtNLM"/>
    </source>
</evidence>
<evidence type="ECO:0000313" key="2">
    <source>
        <dbReference type="EMBL" id="GHA95826.1"/>
    </source>
</evidence>
<feature type="region of interest" description="Disordered" evidence="1">
    <location>
        <begin position="1"/>
        <end position="38"/>
    </location>
</feature>
<protein>
    <recommendedName>
        <fullName evidence="4">Polyprenyl synthetase</fullName>
    </recommendedName>
</protein>
<organism evidence="2 3">
    <name type="scientific">Streptomyces chryseus</name>
    <dbReference type="NCBI Taxonomy" id="68186"/>
    <lineage>
        <taxon>Bacteria</taxon>
        <taxon>Bacillati</taxon>
        <taxon>Actinomycetota</taxon>
        <taxon>Actinomycetes</taxon>
        <taxon>Kitasatosporales</taxon>
        <taxon>Streptomycetaceae</taxon>
        <taxon>Streptomyces</taxon>
    </lineage>
</organism>